<organism evidence="2">
    <name type="scientific">hydrothermal vent metagenome</name>
    <dbReference type="NCBI Taxonomy" id="652676"/>
    <lineage>
        <taxon>unclassified sequences</taxon>
        <taxon>metagenomes</taxon>
        <taxon>ecological metagenomes</taxon>
    </lineage>
</organism>
<keyword evidence="1" id="KW-1133">Transmembrane helix</keyword>
<reference evidence="2" key="1">
    <citation type="submission" date="2018-06" db="EMBL/GenBank/DDBJ databases">
        <authorList>
            <person name="Zhirakovskaya E."/>
        </authorList>
    </citation>
    <scope>NUCLEOTIDE SEQUENCE</scope>
</reference>
<feature type="transmembrane region" description="Helical" evidence="1">
    <location>
        <begin position="12"/>
        <end position="29"/>
    </location>
</feature>
<dbReference type="EMBL" id="UOEB01000161">
    <property type="protein sequence ID" value="VAV84537.1"/>
    <property type="molecule type" value="Genomic_DNA"/>
</dbReference>
<accession>A0A3B0QYH5</accession>
<proteinExistence type="predicted"/>
<keyword evidence="1" id="KW-0812">Transmembrane</keyword>
<name>A0A3B0QYH5_9ZZZZ</name>
<evidence type="ECO:0000313" key="2">
    <source>
        <dbReference type="EMBL" id="VAV84537.1"/>
    </source>
</evidence>
<evidence type="ECO:0000256" key="1">
    <source>
        <dbReference type="SAM" id="Phobius"/>
    </source>
</evidence>
<dbReference type="AlphaFoldDB" id="A0A3B0QYH5"/>
<keyword evidence="1" id="KW-0472">Membrane</keyword>
<protein>
    <submittedName>
        <fullName evidence="2">Uncharacterized protein</fullName>
    </submittedName>
</protein>
<gene>
    <name evidence="2" type="ORF">MNBD_BACTEROID02-1609</name>
</gene>
<sequence length="133" mass="15458">MNTVLIKILRRILFNTVLVVILLHTFIPHPHSDEMTKKEHIKLHNTSNSLYSILKNAFHESNDESLDNLIVAQYHIANKTKHTYPYPTIAIKDFYPLGNVKTIVRKRVIRSIDNFNKLFIVKLNGERGPPFLV</sequence>